<dbReference type="EMBL" id="SOAM01000003">
    <property type="protein sequence ID" value="TDS75815.1"/>
    <property type="molecule type" value="Genomic_DNA"/>
</dbReference>
<comment type="caution">
    <text evidence="1">The sequence shown here is derived from an EMBL/GenBank/DDBJ whole genome shotgun (WGS) entry which is preliminary data.</text>
</comment>
<keyword evidence="2" id="KW-1185">Reference proteome</keyword>
<reference evidence="1 2" key="1">
    <citation type="submission" date="2019-03" db="EMBL/GenBank/DDBJ databases">
        <title>Genomic Encyclopedia of Archaeal and Bacterial Type Strains, Phase II (KMG-II): from individual species to whole genera.</title>
        <authorList>
            <person name="Goeker M."/>
        </authorList>
    </citation>
    <scope>NUCLEOTIDE SEQUENCE [LARGE SCALE GENOMIC DNA]</scope>
    <source>
        <strain evidence="1 2">DSM 24782</strain>
    </source>
</reference>
<evidence type="ECO:0000313" key="2">
    <source>
        <dbReference type="Proteomes" id="UP000295344"/>
    </source>
</evidence>
<name>A0A4R7FGJ5_9MICO</name>
<evidence type="ECO:0000313" key="1">
    <source>
        <dbReference type="EMBL" id="TDS75815.1"/>
    </source>
</evidence>
<gene>
    <name evidence="1" type="ORF">CLV52_2924</name>
</gene>
<dbReference type="AlphaFoldDB" id="A0A4R7FGJ5"/>
<dbReference type="Proteomes" id="UP000295344">
    <property type="component" value="Unassembled WGS sequence"/>
</dbReference>
<organism evidence="1 2">
    <name type="scientific">Amnibacterium kyonggiense</name>
    <dbReference type="NCBI Taxonomy" id="595671"/>
    <lineage>
        <taxon>Bacteria</taxon>
        <taxon>Bacillati</taxon>
        <taxon>Actinomycetota</taxon>
        <taxon>Actinomycetes</taxon>
        <taxon>Micrococcales</taxon>
        <taxon>Microbacteriaceae</taxon>
        <taxon>Amnibacterium</taxon>
    </lineage>
</organism>
<proteinExistence type="predicted"/>
<protein>
    <submittedName>
        <fullName evidence="1">Uncharacterized protein</fullName>
    </submittedName>
</protein>
<sequence length="350" mass="37086">MPSDRAIAPTVTVHGRVIPYDDLESWTQASVPSRDATRLSVFAIGSDTGGSPCGSPVVRVLAEESATTVRISVAAYQEPRGADLACTAIGHAPVPQPVVLRAPIGDRRIVDASTGKARALLVASDHPQLVAPAGFVAQPFGGIAGQPTVTQTWRAEDGRALALRTTTPAAVREDAAYGRIVRRSTIDGAPATVYSTGGGSARWQVQWTPNGRQTITLLADDSLRQHWTADAVEALARAVTNYRTEGTGRLPLPETPGMTVASWSSADGPVRHAPNLWKSSGIWVGVRCEGVGTVTVSLRNTSRTFFCTERATDHLERSDGAPDETFFVDVRATKGVRWTVALARASLDGS</sequence>
<accession>A0A4R7FGJ5</accession>